<evidence type="ECO:0000313" key="1">
    <source>
        <dbReference type="EnsemblMetazoa" id="XP_014253492.1"/>
    </source>
</evidence>
<dbReference type="Proteomes" id="UP000494040">
    <property type="component" value="Unassembled WGS sequence"/>
</dbReference>
<name>A0A8I6RY04_CIMLE</name>
<dbReference type="EnsemblMetazoa" id="XM_014398006.2">
    <property type="protein sequence ID" value="XP_014253492.1"/>
    <property type="gene ID" value="LOC106668860"/>
</dbReference>
<keyword evidence="2" id="KW-1185">Reference proteome</keyword>
<accession>A0A8I6RY04</accession>
<dbReference type="KEGG" id="clec:106668860"/>
<dbReference type="GeneID" id="106668860"/>
<dbReference type="RefSeq" id="XP_014253492.1">
    <property type="nucleotide sequence ID" value="XM_014398006.2"/>
</dbReference>
<evidence type="ECO:0000313" key="2">
    <source>
        <dbReference type="Proteomes" id="UP000494040"/>
    </source>
</evidence>
<proteinExistence type="predicted"/>
<organism evidence="1 2">
    <name type="scientific">Cimex lectularius</name>
    <name type="common">Bed bug</name>
    <name type="synonym">Acanthia lectularia</name>
    <dbReference type="NCBI Taxonomy" id="79782"/>
    <lineage>
        <taxon>Eukaryota</taxon>
        <taxon>Metazoa</taxon>
        <taxon>Ecdysozoa</taxon>
        <taxon>Arthropoda</taxon>
        <taxon>Hexapoda</taxon>
        <taxon>Insecta</taxon>
        <taxon>Pterygota</taxon>
        <taxon>Neoptera</taxon>
        <taxon>Paraneoptera</taxon>
        <taxon>Hemiptera</taxon>
        <taxon>Heteroptera</taxon>
        <taxon>Panheteroptera</taxon>
        <taxon>Cimicomorpha</taxon>
        <taxon>Cimicidae</taxon>
        <taxon>Cimex</taxon>
    </lineage>
</organism>
<protein>
    <submittedName>
        <fullName evidence="1">Uncharacterized protein</fullName>
    </submittedName>
</protein>
<reference evidence="1" key="1">
    <citation type="submission" date="2022-01" db="UniProtKB">
        <authorList>
            <consortium name="EnsemblMetazoa"/>
        </authorList>
    </citation>
    <scope>IDENTIFICATION</scope>
</reference>
<dbReference type="AlphaFoldDB" id="A0A8I6RY04"/>
<sequence>MCTSISLLWKSEAPKSSKIPVKRIHATTESLDCFIPPEIEVLPCHEEDTESDSSLDIETMVSQQINMMFPKMIPCGYLMEYKKKLRERLRTEEQLRLQHEHKNKVENRTYSNPEENLKPLKPILKNLNAAVQDLNTFTKRLNKMKVKPKVLKEFQENLRKIKRDVNKISI</sequence>